<evidence type="ECO:0000313" key="2">
    <source>
        <dbReference type="EMBL" id="KAK6912826.1"/>
    </source>
</evidence>
<dbReference type="SUPFAM" id="SSF53800">
    <property type="entry name" value="Chelatase"/>
    <property type="match status" value="1"/>
</dbReference>
<dbReference type="Gene3D" id="3.40.50.1400">
    <property type="match status" value="2"/>
</dbReference>
<evidence type="ECO:0000313" key="3">
    <source>
        <dbReference type="Proteomes" id="UP001370490"/>
    </source>
</evidence>
<protein>
    <submittedName>
        <fullName evidence="2">Ferrochelatase</fullName>
    </submittedName>
</protein>
<dbReference type="Pfam" id="PF00762">
    <property type="entry name" value="Ferrochelatase"/>
    <property type="match status" value="1"/>
</dbReference>
<dbReference type="InterPro" id="IPR001015">
    <property type="entry name" value="Ferrochelatase"/>
</dbReference>
<gene>
    <name evidence="2" type="ORF">RJ641_022427</name>
</gene>
<reference evidence="2 3" key="1">
    <citation type="submission" date="2023-12" db="EMBL/GenBank/DDBJ databases">
        <title>A high-quality genome assembly for Dillenia turbinata (Dilleniales).</title>
        <authorList>
            <person name="Chanderbali A."/>
        </authorList>
    </citation>
    <scope>NUCLEOTIDE SEQUENCE [LARGE SCALE GENOMIC DNA]</scope>
    <source>
        <strain evidence="2">LSX21</strain>
        <tissue evidence="2">Leaf</tissue>
    </source>
</reference>
<dbReference type="AlphaFoldDB" id="A0AAN8YTW2"/>
<organism evidence="2 3">
    <name type="scientific">Dillenia turbinata</name>
    <dbReference type="NCBI Taxonomy" id="194707"/>
    <lineage>
        <taxon>Eukaryota</taxon>
        <taxon>Viridiplantae</taxon>
        <taxon>Streptophyta</taxon>
        <taxon>Embryophyta</taxon>
        <taxon>Tracheophyta</taxon>
        <taxon>Spermatophyta</taxon>
        <taxon>Magnoliopsida</taxon>
        <taxon>eudicotyledons</taxon>
        <taxon>Gunneridae</taxon>
        <taxon>Pentapetalae</taxon>
        <taxon>Dilleniales</taxon>
        <taxon>Dilleniaceae</taxon>
        <taxon>Dillenia</taxon>
    </lineage>
</organism>
<sequence>MSQTLIGDLELFIYQLQVFDLPCFDFSLVSEHIQTLEEIDMEYKELALESGLENWGRAPALGCTPSFITDLADAVLEALPSGTAVSTSKRTSEEVDRSLLDISRKFTERNT</sequence>
<proteinExistence type="inferred from homology"/>
<dbReference type="EMBL" id="JBAMMX010000027">
    <property type="protein sequence ID" value="KAK6912826.1"/>
    <property type="molecule type" value="Genomic_DNA"/>
</dbReference>
<dbReference type="PANTHER" id="PTHR11108">
    <property type="entry name" value="FERROCHELATASE"/>
    <property type="match status" value="1"/>
</dbReference>
<comment type="similarity">
    <text evidence="1">Belongs to the ferrochelatase family.</text>
</comment>
<evidence type="ECO:0000256" key="1">
    <source>
        <dbReference type="RuleBase" id="RU004185"/>
    </source>
</evidence>
<dbReference type="PANTHER" id="PTHR11108:SF4">
    <property type="entry name" value="FERROCHELATASE-1, CHLOROPLASTIC_MITOCHONDRIAL"/>
    <property type="match status" value="1"/>
</dbReference>
<accession>A0AAN8YTW2</accession>
<dbReference type="GO" id="GO:0004325">
    <property type="term" value="F:ferrochelatase activity"/>
    <property type="evidence" value="ECO:0007669"/>
    <property type="project" value="InterPro"/>
</dbReference>
<keyword evidence="3" id="KW-1185">Reference proteome</keyword>
<name>A0AAN8YTW2_9MAGN</name>
<comment type="caution">
    <text evidence="2">The sequence shown here is derived from an EMBL/GenBank/DDBJ whole genome shotgun (WGS) entry which is preliminary data.</text>
</comment>
<dbReference type="GO" id="GO:0005739">
    <property type="term" value="C:mitochondrion"/>
    <property type="evidence" value="ECO:0007669"/>
    <property type="project" value="TreeGrafter"/>
</dbReference>
<dbReference type="GO" id="GO:0006783">
    <property type="term" value="P:heme biosynthetic process"/>
    <property type="evidence" value="ECO:0007669"/>
    <property type="project" value="InterPro"/>
</dbReference>
<dbReference type="Proteomes" id="UP001370490">
    <property type="component" value="Unassembled WGS sequence"/>
</dbReference>